<sequence length="1129" mass="116806">MTRGQGPSPPAPDAAPARRGRRRVLFAAAVLLVVPLAAAAGLAVRLAMGPLDVTPLARLVLPARVLSGGAGQPPVLRLDVGQVRVGWDGLHRGLAAPLDVTATDLRLLRPDNVVADQIGAARLVLNADALWHGGIAPRMLVLSGARLALRRASDGSVGLDTGPFRAVATRGAAALALDIRFFDRLVVTDGAVTLGDQRTATSWRLDGLAADLRRLRIGLARGVTGTAAFGLSGPGLRARLRADGTRDGTALSWHVAGTPVAPRAFAPFLPQLAAIDLPLGFDATIRLIAGPHRLLARPRSAVLTLHGGAGQISTGPGPGPGPGPGSGPGPGPTPGTTGTIRFDDLQARLSADFGPRSSGLLSGPARIRLDMLQARLHPSDRPDAHPDVPAAADPVLQADGMLDVAGPTRPGLIHFGPSRPGPPGPRLRASLHASLSDLDFARLGAFWPAGLAKGARAWVTRNITAGTAHGLHVAATLANDTGANDAGWGGLRLRTLGGGVTGTGLEVHWLRPIAPMRGVDATLAIDGPDALSIRFSGGTQSVDRAGRNVDATGIGRIAIGNGSMRITGLQAKDQIGDIAATLHGDLPDIMALLAEPRLNLLSRHPLGFSGPSGRAQVALHLVLPLDDRVDIADIRLSSHADLAQVHLGNVVLNRALDDGALTLDATTRGLTLAGTAILGGMPATLRYVMDFRKDAATSESAQVRAHLTPDVADRLGYAVGQRFAGSADLDVAYSRLADGTGQIALDLDLADAALTIPVWSKPRGQAAHASVRIGLAQGRLASVEAIHATGPDLQLDGRASVVDGQARTLVLRGFRIGRSHGDATIGLPRHATDPVRVAVQAPVLDLSPLLHPGPAPAAPKPGPSYHMPSAATGRVQGPPGRSWLIDADVPTLYYAPDGALAGVHAHVEDNGIRVTRLRFSMAGPSPATAILTPQPDGRHLRASVQDLGLMLQKLGVTQQFSGGATVLQGVFDDRQSAAPFAGSLTIGPIMLHDAPRPVRLANNASIYGWMQAPRGQGFEIRRVLLPLTFRDGTLAIHDGQAGNASLGVTVGGTIDLDRARLNLKGTIVPAFAVNALPGHMPGVGRLMSPEKGGGLLAATFSVGGALDRPDLHVNPFSIFLPGVMRRLVQ</sequence>
<gene>
    <name evidence="2" type="ORF">AAC691_20190</name>
</gene>
<protein>
    <submittedName>
        <fullName evidence="2">AsmA-like C-terminal region-containing protein</fullName>
    </submittedName>
</protein>
<feature type="compositionally biased region" description="Pro residues" evidence="1">
    <location>
        <begin position="317"/>
        <end position="333"/>
    </location>
</feature>
<organism evidence="2 3">
    <name type="scientific">Nguyenibacter vanlangensis</name>
    <dbReference type="NCBI Taxonomy" id="1216886"/>
    <lineage>
        <taxon>Bacteria</taxon>
        <taxon>Pseudomonadati</taxon>
        <taxon>Pseudomonadota</taxon>
        <taxon>Alphaproteobacteria</taxon>
        <taxon>Acetobacterales</taxon>
        <taxon>Acetobacteraceae</taxon>
        <taxon>Nguyenibacter</taxon>
    </lineage>
</organism>
<evidence type="ECO:0000313" key="3">
    <source>
        <dbReference type="Proteomes" id="UP001449795"/>
    </source>
</evidence>
<accession>A0ABZ3D471</accession>
<feature type="region of interest" description="Disordered" evidence="1">
    <location>
        <begin position="307"/>
        <end position="340"/>
    </location>
</feature>
<dbReference type="EMBL" id="CP152276">
    <property type="protein sequence ID" value="XAE42539.1"/>
    <property type="molecule type" value="Genomic_DNA"/>
</dbReference>
<evidence type="ECO:0000256" key="1">
    <source>
        <dbReference type="SAM" id="MobiDB-lite"/>
    </source>
</evidence>
<dbReference type="Proteomes" id="UP001449795">
    <property type="component" value="Chromosome"/>
</dbReference>
<feature type="compositionally biased region" description="Pro residues" evidence="1">
    <location>
        <begin position="851"/>
        <end position="862"/>
    </location>
</feature>
<feature type="region of interest" description="Disordered" evidence="1">
    <location>
        <begin position="851"/>
        <end position="879"/>
    </location>
</feature>
<proteinExistence type="predicted"/>
<name>A0ABZ3D471_9PROT</name>
<reference evidence="2 3" key="1">
    <citation type="submission" date="2024-04" db="EMBL/GenBank/DDBJ databases">
        <title>Complete genome sequence of Nguyenibacter vanlangesis HBCM-1154, a strain capable of nitrogen fixation, IAA production, and phosphorus solubilization isolated from sugarcane soil.</title>
        <authorList>
            <person name="MY HANH P."/>
        </authorList>
    </citation>
    <scope>NUCLEOTIDE SEQUENCE [LARGE SCALE GENOMIC DNA]</scope>
    <source>
        <strain evidence="2 3">HBCM 1154</strain>
    </source>
</reference>
<dbReference type="RefSeq" id="WP_342628248.1">
    <property type="nucleotide sequence ID" value="NZ_CP152276.1"/>
</dbReference>
<evidence type="ECO:0000313" key="2">
    <source>
        <dbReference type="EMBL" id="XAE42539.1"/>
    </source>
</evidence>
<keyword evidence="3" id="KW-1185">Reference proteome</keyword>